<keyword evidence="10" id="KW-1185">Reference proteome</keyword>
<dbReference type="PANTHER" id="PTHR11267:SF207">
    <property type="entry name" value="OVER COMPENSATING MALES, ISOFORM A"/>
    <property type="match status" value="1"/>
</dbReference>
<protein>
    <submittedName>
        <fullName evidence="9">T-box transcription factor 22</fullName>
    </submittedName>
</protein>
<comment type="subcellular location">
    <subcellularLocation>
        <location evidence="1 6">Nucleus</location>
    </subcellularLocation>
</comment>
<evidence type="ECO:0000256" key="4">
    <source>
        <dbReference type="ARBA" id="ARBA00023163"/>
    </source>
</evidence>
<dbReference type="GeneTree" id="ENSGT00940000155566"/>
<dbReference type="FunFam" id="2.60.40.820:FF:000001">
    <property type="entry name" value="T-box transcription factor TBX18"/>
    <property type="match status" value="1"/>
</dbReference>
<evidence type="ECO:0000256" key="6">
    <source>
        <dbReference type="PROSITE-ProRule" id="PRU00201"/>
    </source>
</evidence>
<dbReference type="InterPro" id="IPR018186">
    <property type="entry name" value="TF_T-box_CS"/>
</dbReference>
<comment type="caution">
    <text evidence="6">Lacks conserved residue(s) required for the propagation of feature annotation.</text>
</comment>
<dbReference type="GO" id="GO:0001708">
    <property type="term" value="P:cell fate specification"/>
    <property type="evidence" value="ECO:0007669"/>
    <property type="project" value="TreeGrafter"/>
</dbReference>
<evidence type="ECO:0000313" key="10">
    <source>
        <dbReference type="Proteomes" id="UP000694388"/>
    </source>
</evidence>
<feature type="domain" description="T-box" evidence="8">
    <location>
        <begin position="133"/>
        <end position="319"/>
    </location>
</feature>
<dbReference type="GO" id="GO:0000785">
    <property type="term" value="C:chromatin"/>
    <property type="evidence" value="ECO:0007669"/>
    <property type="project" value="TreeGrafter"/>
</dbReference>
<dbReference type="InterPro" id="IPR046360">
    <property type="entry name" value="T-box_DNA-bd"/>
</dbReference>
<evidence type="ECO:0000313" key="9">
    <source>
        <dbReference type="Ensembl" id="ENSEBUP00000008983.1"/>
    </source>
</evidence>
<feature type="region of interest" description="Disordered" evidence="7">
    <location>
        <begin position="87"/>
        <end position="122"/>
    </location>
</feature>
<evidence type="ECO:0000256" key="5">
    <source>
        <dbReference type="ARBA" id="ARBA00023242"/>
    </source>
</evidence>
<accession>A0A8C4Q2I8</accession>
<proteinExistence type="predicted"/>
<keyword evidence="4" id="KW-0804">Transcription</keyword>
<keyword evidence="3 6" id="KW-0238">DNA-binding</keyword>
<dbReference type="GO" id="GO:0000981">
    <property type="term" value="F:DNA-binding transcription factor activity, RNA polymerase II-specific"/>
    <property type="evidence" value="ECO:0007669"/>
    <property type="project" value="TreeGrafter"/>
</dbReference>
<name>A0A8C4Q2I8_EPTBU</name>
<dbReference type="InterPro" id="IPR036960">
    <property type="entry name" value="T-box_sf"/>
</dbReference>
<dbReference type="PROSITE" id="PS50252">
    <property type="entry name" value="TBOX_3"/>
    <property type="match status" value="1"/>
</dbReference>
<dbReference type="Gene3D" id="2.60.40.820">
    <property type="entry name" value="Transcription factor, T-box"/>
    <property type="match status" value="1"/>
</dbReference>
<organism evidence="9 10">
    <name type="scientific">Eptatretus burgeri</name>
    <name type="common">Inshore hagfish</name>
    <dbReference type="NCBI Taxonomy" id="7764"/>
    <lineage>
        <taxon>Eukaryota</taxon>
        <taxon>Metazoa</taxon>
        <taxon>Chordata</taxon>
        <taxon>Craniata</taxon>
        <taxon>Vertebrata</taxon>
        <taxon>Cyclostomata</taxon>
        <taxon>Myxini</taxon>
        <taxon>Myxiniformes</taxon>
        <taxon>Myxinidae</taxon>
        <taxon>Eptatretinae</taxon>
        <taxon>Eptatretus</taxon>
    </lineage>
</organism>
<evidence type="ECO:0000259" key="8">
    <source>
        <dbReference type="PROSITE" id="PS50252"/>
    </source>
</evidence>
<dbReference type="GO" id="GO:0005634">
    <property type="term" value="C:nucleus"/>
    <property type="evidence" value="ECO:0007669"/>
    <property type="project" value="UniProtKB-SubCell"/>
</dbReference>
<dbReference type="SMART" id="SM00425">
    <property type="entry name" value="TBOX"/>
    <property type="match status" value="1"/>
</dbReference>
<dbReference type="Proteomes" id="UP000694388">
    <property type="component" value="Unplaced"/>
</dbReference>
<dbReference type="PANTHER" id="PTHR11267">
    <property type="entry name" value="T-BOX PROTEIN-RELATED"/>
    <property type="match status" value="1"/>
</dbReference>
<evidence type="ECO:0000256" key="3">
    <source>
        <dbReference type="ARBA" id="ARBA00023125"/>
    </source>
</evidence>
<evidence type="ECO:0000256" key="2">
    <source>
        <dbReference type="ARBA" id="ARBA00023015"/>
    </source>
</evidence>
<reference evidence="9" key="2">
    <citation type="submission" date="2025-09" db="UniProtKB">
        <authorList>
            <consortium name="Ensembl"/>
        </authorList>
    </citation>
    <scope>IDENTIFICATION</scope>
</reference>
<dbReference type="PRINTS" id="PR00937">
    <property type="entry name" value="TBOX"/>
</dbReference>
<feature type="region of interest" description="Disordered" evidence="7">
    <location>
        <begin position="39"/>
        <end position="65"/>
    </location>
</feature>
<dbReference type="Ensembl" id="ENSEBUT00000009500.1">
    <property type="protein sequence ID" value="ENSEBUP00000008983.1"/>
    <property type="gene ID" value="ENSEBUG00000005813.1"/>
</dbReference>
<reference evidence="9" key="1">
    <citation type="submission" date="2025-08" db="UniProtKB">
        <authorList>
            <consortium name="Ensembl"/>
        </authorList>
    </citation>
    <scope>IDENTIFICATION</scope>
</reference>
<dbReference type="AlphaFoldDB" id="A0A8C4Q2I8"/>
<keyword evidence="2" id="KW-0805">Transcription regulation</keyword>
<dbReference type="Pfam" id="PF00907">
    <property type="entry name" value="T-box"/>
    <property type="match status" value="1"/>
</dbReference>
<evidence type="ECO:0000256" key="1">
    <source>
        <dbReference type="ARBA" id="ARBA00004123"/>
    </source>
</evidence>
<evidence type="ECO:0000256" key="7">
    <source>
        <dbReference type="SAM" id="MobiDB-lite"/>
    </source>
</evidence>
<keyword evidence="5 6" id="KW-0539">Nucleus</keyword>
<dbReference type="SUPFAM" id="SSF49417">
    <property type="entry name" value="p53-like transcription factors"/>
    <property type="match status" value="1"/>
</dbReference>
<dbReference type="GO" id="GO:0045893">
    <property type="term" value="P:positive regulation of DNA-templated transcription"/>
    <property type="evidence" value="ECO:0007669"/>
    <property type="project" value="InterPro"/>
</dbReference>
<sequence length="515" mass="57276">MGGGGGGGGSAVDVISWRPKEQLNFKLFLTKSRTRVGNAVSGNGTGHIGPPRMAQAKRTPGAALSSRAHAFSVEALIGKKRKLRTHGGVEEVDGPGSSPHQRPASPPRAGFESQRAETDVEEAEALLQPRAELQGVDLWRRFHGIGTEMIITKAGRRMFPSLRVRLSGLDPDEQYLVAMDIVPVDNKRYRYVYHSSRWTVAGTADIPPPSRVYVHPDSPAMGRAWTRQLVSFERVKLTNNETDAQGHLILHSMHRYQPRVHVLRSSAAPDPLPACLPVLPGLRTFCFPETVFTTVTAYQNQQITRLKIDRNPFAKGFRDSGRNRSGLDVLLESYVGWRSQGRSGWRSEGREPFDAGKELSHCERVEKETQATRVLSVRLGARCTTYQPACFTSIPTSTSPSLIWPSLHGLLGSMRTRHAVQRWAQFPLSLLYPESSRDFPGCPSRPPGCITRHTLKRPYVPRSRACDAHGAINGRGELPLMGYDPRTRRSPGLWKAREPLLDPERVPGTFWRLDL</sequence>
<dbReference type="InterPro" id="IPR008967">
    <property type="entry name" value="p53-like_TF_DNA-bd_sf"/>
</dbReference>
<dbReference type="InterPro" id="IPR001699">
    <property type="entry name" value="TF_T-box"/>
</dbReference>
<dbReference type="GO" id="GO:0000978">
    <property type="term" value="F:RNA polymerase II cis-regulatory region sequence-specific DNA binding"/>
    <property type="evidence" value="ECO:0007669"/>
    <property type="project" value="InterPro"/>
</dbReference>
<dbReference type="PROSITE" id="PS01283">
    <property type="entry name" value="TBOX_1"/>
    <property type="match status" value="1"/>
</dbReference>